<evidence type="ECO:0000256" key="6">
    <source>
        <dbReference type="ARBA" id="ARBA00023136"/>
    </source>
</evidence>
<evidence type="ECO:0000259" key="8">
    <source>
        <dbReference type="Pfam" id="PF02397"/>
    </source>
</evidence>
<dbReference type="PANTHER" id="PTHR30576">
    <property type="entry name" value="COLANIC BIOSYNTHESIS UDP-GLUCOSE LIPID CARRIER TRANSFERASE"/>
    <property type="match status" value="1"/>
</dbReference>
<evidence type="ECO:0000256" key="2">
    <source>
        <dbReference type="ARBA" id="ARBA00006464"/>
    </source>
</evidence>
<accession>A0A1M5R5C0</accession>
<comment type="similarity">
    <text evidence="2">Belongs to the bacterial sugar transferase family.</text>
</comment>
<evidence type="ECO:0000256" key="1">
    <source>
        <dbReference type="ARBA" id="ARBA00004141"/>
    </source>
</evidence>
<dbReference type="Gene3D" id="3.40.50.720">
    <property type="entry name" value="NAD(P)-binding Rossmann-like Domain"/>
    <property type="match status" value="1"/>
</dbReference>
<dbReference type="InterPro" id="IPR017473">
    <property type="entry name" value="Undecaprenyl-P_gluc_Ptfrase"/>
</dbReference>
<dbReference type="InterPro" id="IPR017475">
    <property type="entry name" value="EPS_sugar_tfrase"/>
</dbReference>
<keyword evidence="4 7" id="KW-0812">Transmembrane</keyword>
<dbReference type="GO" id="GO:0009242">
    <property type="term" value="P:colanic acid biosynthetic process"/>
    <property type="evidence" value="ECO:0007669"/>
    <property type="project" value="TreeGrafter"/>
</dbReference>
<comment type="subcellular location">
    <subcellularLocation>
        <location evidence="1">Membrane</location>
        <topology evidence="1">Multi-pass membrane protein</topology>
    </subcellularLocation>
</comment>
<name>A0A1M5R5C0_9ALTE</name>
<feature type="domain" description="Bacterial sugar transferase" evidence="8">
    <location>
        <begin position="278"/>
        <end position="462"/>
    </location>
</feature>
<evidence type="ECO:0000256" key="4">
    <source>
        <dbReference type="ARBA" id="ARBA00022692"/>
    </source>
</evidence>
<feature type="transmembrane region" description="Helical" evidence="7">
    <location>
        <begin position="80"/>
        <end position="100"/>
    </location>
</feature>
<dbReference type="Pfam" id="PF02397">
    <property type="entry name" value="Bac_transf"/>
    <property type="match status" value="1"/>
</dbReference>
<dbReference type="OrthoDB" id="9808602at2"/>
<evidence type="ECO:0000256" key="5">
    <source>
        <dbReference type="ARBA" id="ARBA00022989"/>
    </source>
</evidence>
<keyword evidence="6 7" id="KW-0472">Membrane</keyword>
<feature type="transmembrane region" description="Helical" evidence="7">
    <location>
        <begin position="12"/>
        <end position="35"/>
    </location>
</feature>
<gene>
    <name evidence="9" type="ORF">SAMN05216361_4039</name>
</gene>
<keyword evidence="5 7" id="KW-1133">Transmembrane helix</keyword>
<protein>
    <submittedName>
        <fullName evidence="9">Putative colanic acid biosysnthesis UDP-glucose lipid carrier transferase</fullName>
    </submittedName>
</protein>
<dbReference type="RefSeq" id="WP_073324986.1">
    <property type="nucleotide sequence ID" value="NZ_FQWD01000007.1"/>
</dbReference>
<dbReference type="NCBIfam" id="TIGR03023">
    <property type="entry name" value="WcaJ_sugtrans"/>
    <property type="match status" value="1"/>
</dbReference>
<dbReference type="SUPFAM" id="SSF51735">
    <property type="entry name" value="NAD(P)-binding Rossmann-fold domains"/>
    <property type="match status" value="1"/>
</dbReference>
<feature type="transmembrane region" description="Helical" evidence="7">
    <location>
        <begin position="283"/>
        <end position="304"/>
    </location>
</feature>
<dbReference type="Proteomes" id="UP000184520">
    <property type="component" value="Unassembled WGS sequence"/>
</dbReference>
<dbReference type="GO" id="GO:0089702">
    <property type="term" value="F:undecaprenyl-phosphate glucose phosphotransferase activity"/>
    <property type="evidence" value="ECO:0007669"/>
    <property type="project" value="TreeGrafter"/>
</dbReference>
<dbReference type="STRING" id="634436.SAMN05216361_4039"/>
<dbReference type="InterPro" id="IPR003362">
    <property type="entry name" value="Bact_transf"/>
</dbReference>
<feature type="transmembrane region" description="Helical" evidence="7">
    <location>
        <begin position="47"/>
        <end position="68"/>
    </location>
</feature>
<evidence type="ECO:0000256" key="7">
    <source>
        <dbReference type="SAM" id="Phobius"/>
    </source>
</evidence>
<dbReference type="GO" id="GO:0016020">
    <property type="term" value="C:membrane"/>
    <property type="evidence" value="ECO:0007669"/>
    <property type="project" value="UniProtKB-SubCell"/>
</dbReference>
<keyword evidence="3 9" id="KW-0808">Transferase</keyword>
<sequence>MTQLRKGYLHSYGAFFLILVAFFDVMVIAGNYHFVLFANQIEVTQDLTFILVLTLIVFLSIATSHSFYRSYRTSKLLTELGELFSYWVSTFAIIATLIFVFENKMPMPSDVLLVWFISTLTFLSISRVILRTFVYKLRAYGRNFRRVAIIGATPIAERLHQSITSNDWMGLKFSGFFDDRCQDRFTEDFKNKQVDSIDTLLSRIAEDEIDIVYITLPMSAQKRIKSTIDKLSLTNVSIYYAPDFYTFDLLRAHWDNIEDQPLISIIETPFVGDNTVLKRLEDVVLSFLILCCIAIPMLIVAILIKLDSSGPAIYRQKRYGLDGKSFTIYKFRTMRSTPDDKVFKQATQNDPRVTRLGRFLRKYSIDELPQFINVLQGRMSVVGPRPHPLALDDEHLNLIKRYNLRFKVKPGITGWAQVNGYRGETKELHIMDKRIQYDLEYIKRWSVLFDLKIIFLTFWTIIKPVNAY</sequence>
<keyword evidence="10" id="KW-1185">Reference proteome</keyword>
<dbReference type="InterPro" id="IPR036291">
    <property type="entry name" value="NAD(P)-bd_dom_sf"/>
</dbReference>
<evidence type="ECO:0000313" key="10">
    <source>
        <dbReference type="Proteomes" id="UP000184520"/>
    </source>
</evidence>
<reference evidence="10" key="1">
    <citation type="submission" date="2016-11" db="EMBL/GenBank/DDBJ databases">
        <authorList>
            <person name="Varghese N."/>
            <person name="Submissions S."/>
        </authorList>
    </citation>
    <scope>NUCLEOTIDE SEQUENCE [LARGE SCALE GENOMIC DNA]</scope>
    <source>
        <strain evidence="10">CGMCC 1.8995</strain>
    </source>
</reference>
<feature type="transmembrane region" description="Helical" evidence="7">
    <location>
        <begin position="112"/>
        <end position="130"/>
    </location>
</feature>
<evidence type="ECO:0000256" key="3">
    <source>
        <dbReference type="ARBA" id="ARBA00022679"/>
    </source>
</evidence>
<dbReference type="AlphaFoldDB" id="A0A1M5R5C0"/>
<evidence type="ECO:0000313" key="9">
    <source>
        <dbReference type="EMBL" id="SHH21250.1"/>
    </source>
</evidence>
<dbReference type="EMBL" id="FQWD01000007">
    <property type="protein sequence ID" value="SHH21250.1"/>
    <property type="molecule type" value="Genomic_DNA"/>
</dbReference>
<organism evidence="9 10">
    <name type="scientific">Marisediminitalea aggregata</name>
    <dbReference type="NCBI Taxonomy" id="634436"/>
    <lineage>
        <taxon>Bacteria</taxon>
        <taxon>Pseudomonadati</taxon>
        <taxon>Pseudomonadota</taxon>
        <taxon>Gammaproteobacteria</taxon>
        <taxon>Alteromonadales</taxon>
        <taxon>Alteromonadaceae</taxon>
        <taxon>Marisediminitalea</taxon>
    </lineage>
</organism>
<proteinExistence type="inferred from homology"/>
<dbReference type="NCBIfam" id="TIGR03025">
    <property type="entry name" value="EPS_sugtrans"/>
    <property type="match status" value="1"/>
</dbReference>
<dbReference type="PANTHER" id="PTHR30576:SF21">
    <property type="entry name" value="UDP-GLUCOSE:UNDECAPRENYL-PHOSPHATE GLUCOSE-1-PHOSPHATE TRANSFERASE"/>
    <property type="match status" value="1"/>
</dbReference>
<dbReference type="Pfam" id="PF13727">
    <property type="entry name" value="CoA_binding_3"/>
    <property type="match status" value="1"/>
</dbReference>